<keyword evidence="3" id="KW-1185">Reference proteome</keyword>
<evidence type="ECO:0000256" key="1">
    <source>
        <dbReference type="SAM" id="SignalP"/>
    </source>
</evidence>
<comment type="caution">
    <text evidence="2">The sequence shown here is derived from an EMBL/GenBank/DDBJ whole genome shotgun (WGS) entry which is preliminary data.</text>
</comment>
<gene>
    <name evidence="2" type="ORF">E6C76_02870</name>
</gene>
<evidence type="ECO:0000313" key="3">
    <source>
        <dbReference type="Proteomes" id="UP000308430"/>
    </source>
</evidence>
<dbReference type="PANTHER" id="PTHR36302:SF1">
    <property type="entry name" value="COPPER CHAPERONE PCU(A)C"/>
    <property type="match status" value="1"/>
</dbReference>
<name>A0A4S4B8K3_9RHOO</name>
<protein>
    <submittedName>
        <fullName evidence="2">Copper chaperone PCu(A)C</fullName>
    </submittedName>
</protein>
<dbReference type="PANTHER" id="PTHR36302">
    <property type="entry name" value="BLR7088 PROTEIN"/>
    <property type="match status" value="1"/>
</dbReference>
<evidence type="ECO:0000313" key="2">
    <source>
        <dbReference type="EMBL" id="THF67333.1"/>
    </source>
</evidence>
<dbReference type="InterPro" id="IPR007410">
    <property type="entry name" value="LpqE-like"/>
</dbReference>
<dbReference type="EMBL" id="SSOC01000001">
    <property type="protein sequence ID" value="THF67333.1"/>
    <property type="molecule type" value="Genomic_DNA"/>
</dbReference>
<keyword evidence="1" id="KW-0732">Signal</keyword>
<feature type="signal peptide" evidence="1">
    <location>
        <begin position="1"/>
        <end position="20"/>
    </location>
</feature>
<dbReference type="Gene3D" id="2.60.40.1890">
    <property type="entry name" value="PCu(A)C copper chaperone"/>
    <property type="match status" value="1"/>
</dbReference>
<organism evidence="2 3">
    <name type="scientific">Pseudothauera nasutitermitis</name>
    <dbReference type="NCBI Taxonomy" id="2565930"/>
    <lineage>
        <taxon>Bacteria</taxon>
        <taxon>Pseudomonadati</taxon>
        <taxon>Pseudomonadota</taxon>
        <taxon>Betaproteobacteria</taxon>
        <taxon>Rhodocyclales</taxon>
        <taxon>Zoogloeaceae</taxon>
        <taxon>Pseudothauera</taxon>
    </lineage>
</organism>
<accession>A0A4S4B8K3</accession>
<proteinExistence type="predicted"/>
<dbReference type="RefSeq" id="WP_136346742.1">
    <property type="nucleotide sequence ID" value="NZ_SSOC01000001.1"/>
</dbReference>
<dbReference type="Proteomes" id="UP000308430">
    <property type="component" value="Unassembled WGS sequence"/>
</dbReference>
<dbReference type="Pfam" id="PF04314">
    <property type="entry name" value="PCuAC"/>
    <property type="match status" value="1"/>
</dbReference>
<feature type="chain" id="PRO_5020381466" evidence="1">
    <location>
        <begin position="21"/>
        <end position="154"/>
    </location>
</feature>
<dbReference type="InterPro" id="IPR058248">
    <property type="entry name" value="Lxx211020-like"/>
</dbReference>
<dbReference type="AlphaFoldDB" id="A0A4S4B8K3"/>
<dbReference type="OrthoDB" id="9796962at2"/>
<sequence length="154" mass="16342">MRLRHLILSLLLALPLLAWAADGTATITADAPYVRQPPPSARAAGAFMTLRNTGQTALRLVAASTPAAGTAELHTHHEEDGMMKMRRVEAIDIPAGGEAVLRPGGLHVMLIDLHAPLAEGDSVPLTLHFDGGASLRVDAPVRRQIPTADHAPRH</sequence>
<dbReference type="InterPro" id="IPR036182">
    <property type="entry name" value="PCuAC_sf"/>
</dbReference>
<dbReference type="SUPFAM" id="SSF110087">
    <property type="entry name" value="DR1885-like metal-binding protein"/>
    <property type="match status" value="1"/>
</dbReference>
<reference evidence="2 3" key="1">
    <citation type="submission" date="2019-04" db="EMBL/GenBank/DDBJ databases">
        <title>Azoarcus nasutitermitis sp. nov. isolated from termite nest.</title>
        <authorList>
            <person name="Lin S.-Y."/>
            <person name="Hameed A."/>
            <person name="Hsu Y.-H."/>
            <person name="Young C.-C."/>
        </authorList>
    </citation>
    <scope>NUCLEOTIDE SEQUENCE [LARGE SCALE GENOMIC DNA]</scope>
    <source>
        <strain evidence="2 3">CC-YHH838</strain>
    </source>
</reference>